<reference evidence="3" key="1">
    <citation type="submission" date="2016-11" db="UniProtKB">
        <authorList>
            <consortium name="WormBaseParasite"/>
        </authorList>
    </citation>
    <scope>IDENTIFICATION</scope>
</reference>
<feature type="region of interest" description="Disordered" evidence="1">
    <location>
        <begin position="389"/>
        <end position="445"/>
    </location>
</feature>
<sequence>MLLLQLPIATSTATFRKTWIWKQGVEPIRPDDSKAIFFNSAVSKIPDIVGVTNLYPVECFDRPGFETLYCGMCAYWTTSSVMLDKHLVSYIHRMNYLSRNYATFYKIVKDEHDKAMKEKLLTQYVKQIWRNEGSGMMTHKLKCVLSASALSRLWPDYRKFHSDSWKKGVKVEIIHQAAQQEAYERTTAELAVIKEKERHREGDRERERRRSRSREPSHRHSSDRKDRVRDYYDRERGRDHDRHREKRSSRRSPSPHSRPKWSPPGYDEHRSRDSRGHGRYSPPPGGLSEEDQQLRMICSQLGIPDSDLPMARNIIREYSQNLRSNAPPPEPYRSSSPTSARLSSLRNILHQALAMETQQALPPQQFQVPPPTHQFVDSSPLQQIPPIQHQSTQDLWPHGSSIQPSWGVPPPNMNVPPPQPASATFPGFSQTLPDTYSYPPPSGHY</sequence>
<feature type="compositionally biased region" description="Basic and acidic residues" evidence="1">
    <location>
        <begin position="266"/>
        <end position="276"/>
    </location>
</feature>
<name>A0A1I7YQR4_9BILA</name>
<feature type="region of interest" description="Disordered" evidence="1">
    <location>
        <begin position="194"/>
        <end position="289"/>
    </location>
</feature>
<feature type="region of interest" description="Disordered" evidence="1">
    <location>
        <begin position="319"/>
        <end position="340"/>
    </location>
</feature>
<feature type="compositionally biased region" description="Basic and acidic residues" evidence="1">
    <location>
        <begin position="194"/>
        <end position="242"/>
    </location>
</feature>
<protein>
    <submittedName>
        <fullName evidence="3">C2H2-type domain-containing protein</fullName>
    </submittedName>
</protein>
<evidence type="ECO:0000313" key="2">
    <source>
        <dbReference type="Proteomes" id="UP000095287"/>
    </source>
</evidence>
<feature type="compositionally biased region" description="Pro residues" evidence="1">
    <location>
        <begin position="407"/>
        <end position="420"/>
    </location>
</feature>
<dbReference type="WBParaSite" id="L893_g18529.t1">
    <property type="protein sequence ID" value="L893_g18529.t1"/>
    <property type="gene ID" value="L893_g18529"/>
</dbReference>
<evidence type="ECO:0000313" key="3">
    <source>
        <dbReference type="WBParaSite" id="L893_g18529.t1"/>
    </source>
</evidence>
<feature type="compositionally biased region" description="Polar residues" evidence="1">
    <location>
        <begin position="389"/>
        <end position="404"/>
    </location>
</feature>
<accession>A0A1I7YQR4</accession>
<dbReference type="Proteomes" id="UP000095287">
    <property type="component" value="Unplaced"/>
</dbReference>
<organism evidence="2 3">
    <name type="scientific">Steinernema glaseri</name>
    <dbReference type="NCBI Taxonomy" id="37863"/>
    <lineage>
        <taxon>Eukaryota</taxon>
        <taxon>Metazoa</taxon>
        <taxon>Ecdysozoa</taxon>
        <taxon>Nematoda</taxon>
        <taxon>Chromadorea</taxon>
        <taxon>Rhabditida</taxon>
        <taxon>Tylenchina</taxon>
        <taxon>Panagrolaimomorpha</taxon>
        <taxon>Strongyloidoidea</taxon>
        <taxon>Steinernematidae</taxon>
        <taxon>Steinernema</taxon>
    </lineage>
</organism>
<keyword evidence="2" id="KW-1185">Reference proteome</keyword>
<proteinExistence type="predicted"/>
<dbReference type="AlphaFoldDB" id="A0A1I7YQR4"/>
<evidence type="ECO:0000256" key="1">
    <source>
        <dbReference type="SAM" id="MobiDB-lite"/>
    </source>
</evidence>